<name>A0A0L0WF58_GOTPU</name>
<dbReference type="NCBIfam" id="TIGR01307">
    <property type="entry name" value="pgm_bpd_ind"/>
    <property type="match status" value="1"/>
</dbReference>
<dbReference type="SUPFAM" id="SSF64158">
    <property type="entry name" value="2,3-Bisphosphoglycerate-independent phosphoglycerate mutase, substrate-binding domain"/>
    <property type="match status" value="1"/>
</dbReference>
<evidence type="ECO:0000256" key="5">
    <source>
        <dbReference type="ARBA" id="ARBA00022723"/>
    </source>
</evidence>
<dbReference type="CDD" id="cd16010">
    <property type="entry name" value="iPGM"/>
    <property type="match status" value="1"/>
</dbReference>
<dbReference type="Gene3D" id="3.40.1450.10">
    <property type="entry name" value="BPG-independent phosphoglycerate mutase, domain B"/>
    <property type="match status" value="1"/>
</dbReference>
<evidence type="ECO:0000259" key="14">
    <source>
        <dbReference type="Pfam" id="PF01676"/>
    </source>
</evidence>
<feature type="binding site" evidence="10 12">
    <location>
        <begin position="261"/>
        <end position="264"/>
    </location>
    <ligand>
        <name>substrate</name>
    </ligand>
</feature>
<dbReference type="PATRIC" id="fig|1503.3.peg.1157"/>
<dbReference type="UniPathway" id="UPA00109">
    <property type="reaction ID" value="UER00186"/>
</dbReference>
<dbReference type="STRING" id="1503.CLPU_1c02830"/>
<dbReference type="GO" id="GO:0006096">
    <property type="term" value="P:glycolytic process"/>
    <property type="evidence" value="ECO:0007669"/>
    <property type="project" value="UniProtKB-UniRule"/>
</dbReference>
<keyword evidence="5 10" id="KW-0479">Metal-binding</keyword>
<comment type="pathway">
    <text evidence="2 10">Carbohydrate degradation; glycolysis; pyruvate from D-glyceraldehyde 3-phosphate: step 3/5.</text>
</comment>
<feature type="domain" description="Metalloenzyme" evidence="14">
    <location>
        <begin position="6"/>
        <end position="498"/>
    </location>
</feature>
<organism evidence="16 17">
    <name type="scientific">Gottschalkia purinilytica</name>
    <name type="common">Clostridium purinilyticum</name>
    <dbReference type="NCBI Taxonomy" id="1503"/>
    <lineage>
        <taxon>Bacteria</taxon>
        <taxon>Bacillati</taxon>
        <taxon>Bacillota</taxon>
        <taxon>Tissierellia</taxon>
        <taxon>Tissierellales</taxon>
        <taxon>Gottschalkiaceae</taxon>
        <taxon>Gottschalkia</taxon>
    </lineage>
</organism>
<feature type="binding site" evidence="10 13">
    <location>
        <position position="443"/>
    </location>
    <ligand>
        <name>Mn(2+)</name>
        <dbReference type="ChEBI" id="CHEBI:29035"/>
        <label>2</label>
    </ligand>
</feature>
<dbReference type="GO" id="GO:0005829">
    <property type="term" value="C:cytosol"/>
    <property type="evidence" value="ECO:0007669"/>
    <property type="project" value="TreeGrafter"/>
</dbReference>
<comment type="function">
    <text evidence="10">Catalyzes the interconversion of 2-phosphoglycerate and 3-phosphoglycerate.</text>
</comment>
<dbReference type="FunFam" id="3.40.1450.10:FF:000001">
    <property type="entry name" value="2,3-bisphosphoglycerate-independent phosphoglycerate mutase"/>
    <property type="match status" value="1"/>
</dbReference>
<dbReference type="Pfam" id="PF06415">
    <property type="entry name" value="iPGM_N"/>
    <property type="match status" value="1"/>
</dbReference>
<accession>A0A0L0WF58</accession>
<reference evidence="17" key="1">
    <citation type="submission" date="2015-07" db="EMBL/GenBank/DDBJ databases">
        <title>Draft genome sequence of the purine-degrading Gottschalkia purinilyticum DSM 1384 (formerly Clostridium purinilyticum).</title>
        <authorList>
            <person name="Poehlein A."/>
            <person name="Schiel-Bengelsdorf B."/>
            <person name="Bengelsdorf F.R."/>
            <person name="Daniel R."/>
            <person name="Duerre P."/>
        </authorList>
    </citation>
    <scope>NUCLEOTIDE SEQUENCE [LARGE SCALE GENOMIC DNA]</scope>
    <source>
        <strain evidence="17">DSM 1384</strain>
    </source>
</reference>
<dbReference type="GO" id="GO:0030145">
    <property type="term" value="F:manganese ion binding"/>
    <property type="evidence" value="ECO:0007669"/>
    <property type="project" value="UniProtKB-UniRule"/>
</dbReference>
<evidence type="ECO:0000256" key="2">
    <source>
        <dbReference type="ARBA" id="ARBA00004798"/>
    </source>
</evidence>
<dbReference type="GO" id="GO:0006007">
    <property type="term" value="P:glucose catabolic process"/>
    <property type="evidence" value="ECO:0007669"/>
    <property type="project" value="InterPro"/>
</dbReference>
<evidence type="ECO:0000256" key="6">
    <source>
        <dbReference type="ARBA" id="ARBA00023152"/>
    </source>
</evidence>
<dbReference type="RefSeq" id="WP_050353843.1">
    <property type="nucleotide sequence ID" value="NZ_LGSS01000001.1"/>
</dbReference>
<comment type="cofactor">
    <cofactor evidence="10">
        <name>Mn(2+)</name>
        <dbReference type="ChEBI" id="CHEBI:29035"/>
    </cofactor>
    <text evidence="10">Binds 2 manganese ions per subunit.</text>
</comment>
<evidence type="ECO:0000256" key="13">
    <source>
        <dbReference type="PIRSR" id="PIRSR001492-3"/>
    </source>
</evidence>
<feature type="active site" description="Phosphoserine intermediate" evidence="10 11">
    <location>
        <position position="62"/>
    </location>
</feature>
<evidence type="ECO:0000256" key="10">
    <source>
        <dbReference type="HAMAP-Rule" id="MF_01038"/>
    </source>
</evidence>
<dbReference type="GO" id="GO:0004619">
    <property type="term" value="F:phosphoglycerate mutase activity"/>
    <property type="evidence" value="ECO:0007669"/>
    <property type="project" value="UniProtKB-UniRule"/>
</dbReference>
<dbReference type="InterPro" id="IPR006124">
    <property type="entry name" value="Metalloenzyme"/>
</dbReference>
<keyword evidence="17" id="KW-1185">Reference proteome</keyword>
<dbReference type="Pfam" id="PF01676">
    <property type="entry name" value="Metalloenzyme"/>
    <property type="match status" value="1"/>
</dbReference>
<dbReference type="SUPFAM" id="SSF53649">
    <property type="entry name" value="Alkaline phosphatase-like"/>
    <property type="match status" value="1"/>
</dbReference>
<evidence type="ECO:0000256" key="8">
    <source>
        <dbReference type="ARBA" id="ARBA00023235"/>
    </source>
</evidence>
<evidence type="ECO:0000256" key="3">
    <source>
        <dbReference type="ARBA" id="ARBA00008819"/>
    </source>
</evidence>
<proteinExistence type="inferred from homology"/>
<dbReference type="EC" id="5.4.2.12" evidence="4 10"/>
<keyword evidence="6 10" id="KW-0324">Glycolysis</keyword>
<dbReference type="InterPro" id="IPR017850">
    <property type="entry name" value="Alkaline_phosphatase_core_sf"/>
</dbReference>
<comment type="caution">
    <text evidence="16">The sequence shown here is derived from an EMBL/GenBank/DDBJ whole genome shotgun (WGS) entry which is preliminary data.</text>
</comment>
<dbReference type="Proteomes" id="UP000037267">
    <property type="component" value="Unassembled WGS sequence"/>
</dbReference>
<feature type="binding site" evidence="10 13">
    <location>
        <position position="444"/>
    </location>
    <ligand>
        <name>Mn(2+)</name>
        <dbReference type="ChEBI" id="CHEBI:29035"/>
        <label>2</label>
    </ligand>
</feature>
<dbReference type="PANTHER" id="PTHR31637:SF0">
    <property type="entry name" value="2,3-BISPHOSPHOGLYCERATE-INDEPENDENT PHOSPHOGLYCERATE MUTASE"/>
    <property type="match status" value="1"/>
</dbReference>
<dbReference type="PIRSF" id="PIRSF001492">
    <property type="entry name" value="IPGAM"/>
    <property type="match status" value="1"/>
</dbReference>
<dbReference type="HAMAP" id="MF_01038">
    <property type="entry name" value="GpmI"/>
    <property type="match status" value="1"/>
</dbReference>
<dbReference type="Gene3D" id="3.40.720.10">
    <property type="entry name" value="Alkaline Phosphatase, subunit A"/>
    <property type="match status" value="1"/>
</dbReference>
<evidence type="ECO:0000256" key="12">
    <source>
        <dbReference type="PIRSR" id="PIRSR001492-2"/>
    </source>
</evidence>
<comment type="catalytic activity">
    <reaction evidence="1 10">
        <text>(2R)-2-phosphoglycerate = (2R)-3-phosphoglycerate</text>
        <dbReference type="Rhea" id="RHEA:15901"/>
        <dbReference type="ChEBI" id="CHEBI:58272"/>
        <dbReference type="ChEBI" id="CHEBI:58289"/>
        <dbReference type="EC" id="5.4.2.12"/>
    </reaction>
</comment>
<dbReference type="OrthoDB" id="9800863at2"/>
<feature type="binding site" evidence="10 12">
    <location>
        <position position="185"/>
    </location>
    <ligand>
        <name>substrate</name>
    </ligand>
</feature>
<keyword evidence="7 10" id="KW-0464">Manganese</keyword>
<gene>
    <name evidence="10 16" type="primary">gpmI</name>
    <name evidence="16" type="ORF">CLPU_1c02830</name>
</gene>
<feature type="binding site" evidence="10 13">
    <location>
        <position position="62"/>
    </location>
    <ligand>
        <name>Mn(2+)</name>
        <dbReference type="ChEBI" id="CHEBI:29035"/>
        <label>2</label>
    </ligand>
</feature>
<feature type="binding site" evidence="10 12">
    <location>
        <position position="123"/>
    </location>
    <ligand>
        <name>substrate</name>
    </ligand>
</feature>
<dbReference type="AlphaFoldDB" id="A0A0L0WF58"/>
<comment type="subunit">
    <text evidence="10">Monomer.</text>
</comment>
<dbReference type="PANTHER" id="PTHR31637">
    <property type="entry name" value="2,3-BISPHOSPHOGLYCERATE-INDEPENDENT PHOSPHOGLYCERATE MUTASE"/>
    <property type="match status" value="1"/>
</dbReference>
<evidence type="ECO:0000313" key="17">
    <source>
        <dbReference type="Proteomes" id="UP000037267"/>
    </source>
</evidence>
<comment type="similarity">
    <text evidence="3 10">Belongs to the BPG-independent phosphoglycerate mutase family.</text>
</comment>
<feature type="binding site" evidence="10 12">
    <location>
        <position position="335"/>
    </location>
    <ligand>
        <name>substrate</name>
    </ligand>
</feature>
<dbReference type="InterPro" id="IPR011258">
    <property type="entry name" value="BPG-indep_PGM_N"/>
</dbReference>
<evidence type="ECO:0000259" key="15">
    <source>
        <dbReference type="Pfam" id="PF06415"/>
    </source>
</evidence>
<evidence type="ECO:0000256" key="11">
    <source>
        <dbReference type="PIRSR" id="PIRSR001492-1"/>
    </source>
</evidence>
<evidence type="ECO:0000256" key="1">
    <source>
        <dbReference type="ARBA" id="ARBA00000370"/>
    </source>
</evidence>
<evidence type="ECO:0000256" key="9">
    <source>
        <dbReference type="ARBA" id="ARBA00071648"/>
    </source>
</evidence>
<feature type="domain" description="BPG-independent PGAM N-terminal" evidence="15">
    <location>
        <begin position="82"/>
        <end position="298"/>
    </location>
</feature>
<dbReference type="InterPro" id="IPR036646">
    <property type="entry name" value="PGAM_B_sf"/>
</dbReference>
<dbReference type="FunFam" id="3.40.720.10:FF:000001">
    <property type="entry name" value="2,3-bisphosphoglycerate-independent phosphoglycerate mutase"/>
    <property type="match status" value="1"/>
</dbReference>
<dbReference type="EMBL" id="LGSS01000001">
    <property type="protein sequence ID" value="KNF10118.1"/>
    <property type="molecule type" value="Genomic_DNA"/>
</dbReference>
<feature type="binding site" evidence="10 13">
    <location>
        <position position="12"/>
    </location>
    <ligand>
        <name>Mn(2+)</name>
        <dbReference type="ChEBI" id="CHEBI:29035"/>
        <label>2</label>
    </ligand>
</feature>
<feature type="binding site" evidence="10 12">
    <location>
        <position position="191"/>
    </location>
    <ligand>
        <name>substrate</name>
    </ligand>
</feature>
<feature type="binding site" evidence="10 13">
    <location>
        <position position="406"/>
    </location>
    <ligand>
        <name>Mn(2+)</name>
        <dbReference type="ChEBI" id="CHEBI:29035"/>
        <label>1</label>
    </ligand>
</feature>
<feature type="binding site" evidence="10 13">
    <location>
        <position position="462"/>
    </location>
    <ligand>
        <name>Mn(2+)</name>
        <dbReference type="ChEBI" id="CHEBI:29035"/>
        <label>1</label>
    </ligand>
</feature>
<evidence type="ECO:0000256" key="4">
    <source>
        <dbReference type="ARBA" id="ARBA00012026"/>
    </source>
</evidence>
<evidence type="ECO:0000313" key="16">
    <source>
        <dbReference type="EMBL" id="KNF10118.1"/>
    </source>
</evidence>
<dbReference type="GO" id="GO:0043937">
    <property type="term" value="P:regulation of sporulation"/>
    <property type="evidence" value="ECO:0007669"/>
    <property type="project" value="UniProtKB-ARBA"/>
</dbReference>
<sequence length="512" mass="57219">MSENLVALVILDGWGIGEDYEGNSIMRAKTPNYRMLLENYPSTKLKASGLSVGLPEGQMGNSEVGHLNIGAGRIIYQELTRITKSIENEEFFNKKEFLEAIKNCKNNNSKLHLMGLLSDGGVHSHNLHLYALLKLAKKEGLKEVYIHCFLDGRDVPPQSAKGYIEELESKVQEIGVGKIATISGRYYAMDRDKRWDRTEKAYNALTLGEGISARTAIEAIDNSYSKDITDEFVIPSVITNNNNTPLGTIENNDSIIFFNFRPDRARQITRALVDKEFEGFERKKKVDTFFVCMTQYDKTIENVNVVYKPQSYKNTLGEYVSSLGLKQLRIAETEKYAHVTFFFNGGVEKPNEGEDRVLIQSPKVATYDLKPEMSAVEVKDEVIKRIKSKEYDFIVLNFANPDMVGHTGIIEASIEAIETVDSCLGEIVKEIVNVNGKVLITADHGNAEEMLDKETGKKVTAHTTNKVPCIVVGEGDVKLNEGILADIAPTLLDMMRVNIPKEMTGTSLIIKK</sequence>
<protein>
    <recommendedName>
        <fullName evidence="9 10">2,3-bisphosphoglycerate-independent phosphoglycerate mutase</fullName>
        <shortName evidence="10">BPG-independent PGAM</shortName>
        <shortName evidence="10">Phosphoglyceromutase</shortName>
        <shortName evidence="10">iPGM</shortName>
        <ecNumber evidence="4 10">5.4.2.12</ecNumber>
    </recommendedName>
</protein>
<feature type="binding site" evidence="10 12">
    <location>
        <begin position="153"/>
        <end position="154"/>
    </location>
    <ligand>
        <name>substrate</name>
    </ligand>
</feature>
<evidence type="ECO:0000256" key="7">
    <source>
        <dbReference type="ARBA" id="ARBA00023211"/>
    </source>
</evidence>
<feature type="binding site" evidence="10 13">
    <location>
        <position position="402"/>
    </location>
    <ligand>
        <name>Mn(2+)</name>
        <dbReference type="ChEBI" id="CHEBI:29035"/>
        <label>1</label>
    </ligand>
</feature>
<keyword evidence="8 10" id="KW-0413">Isomerase</keyword>
<dbReference type="InterPro" id="IPR005995">
    <property type="entry name" value="Pgm_bpd_ind"/>
</dbReference>